<name>A0A9W8DIP9_9FUNG</name>
<comment type="caution">
    <text evidence="9">The sequence shown here is derived from an EMBL/GenBank/DDBJ whole genome shotgun (WGS) entry which is preliminary data.</text>
</comment>
<evidence type="ECO:0000256" key="1">
    <source>
        <dbReference type="ARBA" id="ARBA00004689"/>
    </source>
</evidence>
<dbReference type="FunFam" id="3.20.20.70:FF:000010">
    <property type="entry name" value="2-isopropylmalate synthase"/>
    <property type="match status" value="1"/>
</dbReference>
<dbReference type="FunFam" id="1.10.238.260:FF:000001">
    <property type="entry name" value="2-isopropylmalate synthase"/>
    <property type="match status" value="1"/>
</dbReference>
<evidence type="ECO:0000256" key="2">
    <source>
        <dbReference type="ARBA" id="ARBA00012973"/>
    </source>
</evidence>
<comment type="pathway">
    <text evidence="1">Amino-acid biosynthesis; L-leucine biosynthesis; L-leucine from 3-methyl-2-oxobutanoate: step 1/4.</text>
</comment>
<dbReference type="OrthoDB" id="2015253at2759"/>
<feature type="domain" description="Pyruvate carboxyltransferase" evidence="8">
    <location>
        <begin position="13"/>
        <end position="286"/>
    </location>
</feature>
<sequence length="411" mass="44573">MLSRNSRVPKRHLYIHDTTLRDGEQAPGVFFPREAKVKIAHQLSRLGVDIIEAGLVMSSVETYETVKQIATEVGPSMVGREAIGRPPIIAAFARNIEADIRRTYEAISPAPCHRLMVFTPASDLHLKYKLHITREECLARAREGIKLARSLCDDVWFGLEDSARADFEFVCQFVALCEELGVGTLVIADTVGSQLPNDFGDLVQRVKARRAPGSQLIIGVHCHNDLGLSTANALAAIQNGAEHVEVTIGGIGERAGNTSLEQVIMAIESHPASFPVTHGINTTLLTETAQMMATLGGVVLAPNTPLVGANAFSHESGIHQHGMLQCRDLYEFVHPEQVGSVCRLVLGKQSGRHALKARLATLGYPEFNANELNVLFGKFKLLAETKVEVEDTDLAALVGKPATVDDIAVVE</sequence>
<gene>
    <name evidence="9" type="primary">LEU4_12</name>
    <name evidence="9" type="ORF">IWQ60_010233</name>
</gene>
<dbReference type="AlphaFoldDB" id="A0A9W8DIP9"/>
<evidence type="ECO:0000256" key="3">
    <source>
        <dbReference type="ARBA" id="ARBA00022430"/>
    </source>
</evidence>
<keyword evidence="6" id="KW-0100">Branched-chain amino acid biosynthesis</keyword>
<dbReference type="GO" id="GO:0003852">
    <property type="term" value="F:2-isopropylmalate synthase activity"/>
    <property type="evidence" value="ECO:0007669"/>
    <property type="project" value="UniProtKB-EC"/>
</dbReference>
<dbReference type="InterPro" id="IPR054691">
    <property type="entry name" value="LeuA/HCS_post-cat"/>
</dbReference>
<evidence type="ECO:0000256" key="6">
    <source>
        <dbReference type="ARBA" id="ARBA00023304"/>
    </source>
</evidence>
<evidence type="ECO:0000256" key="7">
    <source>
        <dbReference type="RuleBase" id="RU003523"/>
    </source>
</evidence>
<keyword evidence="4" id="KW-0028">Amino-acid biosynthesis</keyword>
<keyword evidence="9" id="KW-0012">Acyltransferase</keyword>
<reference evidence="9" key="1">
    <citation type="submission" date="2022-07" db="EMBL/GenBank/DDBJ databases">
        <title>Phylogenomic reconstructions and comparative analyses of Kickxellomycotina fungi.</title>
        <authorList>
            <person name="Reynolds N.K."/>
            <person name="Stajich J.E."/>
            <person name="Barry K."/>
            <person name="Grigoriev I.V."/>
            <person name="Crous P."/>
            <person name="Smith M.E."/>
        </authorList>
    </citation>
    <scope>NUCLEOTIDE SEQUENCE</scope>
    <source>
        <strain evidence="9">RSA 861</strain>
    </source>
</reference>
<proteinExistence type="inferred from homology"/>
<keyword evidence="3" id="KW-0432">Leucine biosynthesis</keyword>
<evidence type="ECO:0000256" key="5">
    <source>
        <dbReference type="ARBA" id="ARBA00022679"/>
    </source>
</evidence>
<evidence type="ECO:0000313" key="9">
    <source>
        <dbReference type="EMBL" id="KAJ1911235.1"/>
    </source>
</evidence>
<dbReference type="PROSITE" id="PS50991">
    <property type="entry name" value="PYR_CT"/>
    <property type="match status" value="1"/>
</dbReference>
<dbReference type="PANTHER" id="PTHR10277:SF9">
    <property type="entry name" value="2-ISOPROPYLMALATE SYNTHASE 1, CHLOROPLASTIC-RELATED"/>
    <property type="match status" value="1"/>
</dbReference>
<dbReference type="Gene3D" id="1.10.238.260">
    <property type="match status" value="1"/>
</dbReference>
<dbReference type="InterPro" id="IPR000891">
    <property type="entry name" value="PYR_CT"/>
</dbReference>
<dbReference type="EC" id="2.3.3.13" evidence="2"/>
<dbReference type="PANTHER" id="PTHR10277">
    <property type="entry name" value="HOMOCITRATE SYNTHASE-RELATED"/>
    <property type="match status" value="1"/>
</dbReference>
<dbReference type="Gene3D" id="3.20.20.70">
    <property type="entry name" value="Aldolase class I"/>
    <property type="match status" value="1"/>
</dbReference>
<evidence type="ECO:0000259" key="8">
    <source>
        <dbReference type="PROSITE" id="PS50991"/>
    </source>
</evidence>
<dbReference type="GO" id="GO:0010177">
    <property type="term" value="F:methylthioalkylmalate synthase activity"/>
    <property type="evidence" value="ECO:0007669"/>
    <property type="project" value="UniProtKB-ARBA"/>
</dbReference>
<evidence type="ECO:0000313" key="10">
    <source>
        <dbReference type="Proteomes" id="UP001150569"/>
    </source>
</evidence>
<dbReference type="Pfam" id="PF22617">
    <property type="entry name" value="HCS_D2"/>
    <property type="match status" value="1"/>
</dbReference>
<dbReference type="EMBL" id="JANBPT010000953">
    <property type="protein sequence ID" value="KAJ1911235.1"/>
    <property type="molecule type" value="Genomic_DNA"/>
</dbReference>
<dbReference type="InterPro" id="IPR050073">
    <property type="entry name" value="2-IPM_HCS-like"/>
</dbReference>
<protein>
    <recommendedName>
        <fullName evidence="2">2-isopropylmalate synthase</fullName>
        <ecNumber evidence="2">2.3.3.13</ecNumber>
    </recommendedName>
</protein>
<dbReference type="InterPro" id="IPR002034">
    <property type="entry name" value="AIPM/Hcit_synth_CS"/>
</dbReference>
<dbReference type="InterPro" id="IPR013785">
    <property type="entry name" value="Aldolase_TIM"/>
</dbReference>
<dbReference type="CDD" id="cd07940">
    <property type="entry name" value="DRE_TIM_IPMS"/>
    <property type="match status" value="1"/>
</dbReference>
<dbReference type="GO" id="GO:0009098">
    <property type="term" value="P:L-leucine biosynthetic process"/>
    <property type="evidence" value="ECO:0007669"/>
    <property type="project" value="UniProtKB-KW"/>
</dbReference>
<keyword evidence="10" id="KW-1185">Reference proteome</keyword>
<accession>A0A9W8DIP9</accession>
<comment type="similarity">
    <text evidence="7">Belongs to the alpha-IPM synthase/homocitrate synthase family.</text>
</comment>
<dbReference type="SUPFAM" id="SSF51569">
    <property type="entry name" value="Aldolase"/>
    <property type="match status" value="1"/>
</dbReference>
<organism evidence="9 10">
    <name type="scientific">Tieghemiomyces parasiticus</name>
    <dbReference type="NCBI Taxonomy" id="78921"/>
    <lineage>
        <taxon>Eukaryota</taxon>
        <taxon>Fungi</taxon>
        <taxon>Fungi incertae sedis</taxon>
        <taxon>Zoopagomycota</taxon>
        <taxon>Kickxellomycotina</taxon>
        <taxon>Dimargaritomycetes</taxon>
        <taxon>Dimargaritales</taxon>
        <taxon>Dimargaritaceae</taxon>
        <taxon>Tieghemiomyces</taxon>
    </lineage>
</organism>
<dbReference type="Pfam" id="PF00682">
    <property type="entry name" value="HMGL-like"/>
    <property type="match status" value="1"/>
</dbReference>
<dbReference type="PROSITE" id="PS00816">
    <property type="entry name" value="AIPM_HOMOCIT_SYNTH_2"/>
    <property type="match status" value="1"/>
</dbReference>
<dbReference type="PROSITE" id="PS00815">
    <property type="entry name" value="AIPM_HOMOCIT_SYNTH_1"/>
    <property type="match status" value="1"/>
</dbReference>
<keyword evidence="5 7" id="KW-0808">Transferase</keyword>
<dbReference type="Proteomes" id="UP001150569">
    <property type="component" value="Unassembled WGS sequence"/>
</dbReference>
<evidence type="ECO:0000256" key="4">
    <source>
        <dbReference type="ARBA" id="ARBA00022605"/>
    </source>
</evidence>